<proteinExistence type="predicted"/>
<feature type="region of interest" description="Disordered" evidence="1">
    <location>
        <begin position="931"/>
        <end position="953"/>
    </location>
</feature>
<dbReference type="GeneID" id="40310804"/>
<dbReference type="Proteomes" id="UP000224006">
    <property type="component" value="Chromosome V"/>
</dbReference>
<feature type="region of interest" description="Disordered" evidence="1">
    <location>
        <begin position="191"/>
        <end position="227"/>
    </location>
</feature>
<dbReference type="AlphaFoldDB" id="A0A2A9MAQ7"/>
<protein>
    <submittedName>
        <fullName evidence="2">Uncharacterized protein</fullName>
    </submittedName>
</protein>
<accession>A0A2A9MAQ7</accession>
<sequence length="1015" mass="108079">MMTRRRNNGITSQQKHQRIEGARLLAGVPHSPKSSQEVQVSPPTLAHGEENSRSSSRATRDCSCKATRLLVRHSLCISSGAFTVTRRPSPSSTGSPAHPVPVLVSLAVLLLLLLASDIFSAHAAENTRSFSHSPEESELRELRPDKHDLMLFVAKPAGDPRRSLTFHHDEKVTLAASGTLFRVNTETTDKSGFLHSSTEKSTGPSYEGQVDADRSHFSTQEESERQITGIQPTADFEGRQAKRDAHSPKFPLFRSSSAAARLASLGYIVGPPYVGENRAHAQAARTAEREKNILLKGQQHTPSSEDDRRFPELHYSDVFPLGDSSNRGEEKADFLGRNERGSKDYHSLRQHNEGENNTQDRPSNDFSEPAKEGQQGNSTTPESKQDVSAGGNASVRPNKKSSFTVEFKFGPSSSPSDSSLPLYLLPVADGADSGLLPAFGPPRPFTIPSAPQAANGNIPPASAADTDKTRALPSQLDPTSGSLSSTSLLSRQPADLSTVSLSTGLPVPVTSSTALVGLPLSQAVILVPVSLLHALPAPAVLPRSPPHRNAASQISPAAHTDPASHVFPHLRGRLPLPGETAWETTSGGDAHLVFHLPPLRSVFSPSLPFSFAGTAAQDGLFIHSKQSVFAKEAQETSSSHNELLPPSSITPVEATSSVFPTPPSALAPETWGSRRSPLDSILQSPPQSPPIPFGNLSASSQEAATSVTPAYDSASPASDLPPESSAPEAPQPAPRPRVNELDADRDPAQAVLAGQGLSAKQVPTQNLEAILDYIKEQRGGRESDFVWEERDSMPLWQLPHSSDTHSKSMSPKGNHGDILGFSHSPGVASGKMDEELETKMPGRLVELALQQAAETVIHSLASEGLQASPATPLLEPLPHSAWPEMDLRASGKAGGAILPQLGSLFALLTGIDSDQLRKFFTGSVLPPVLPLNSGEHNSPPAATERQVPPTSSIVSVPVEPPAALLPSRSIPTAPQPPVELTESSIDTLTFMRSVLPSLEALTFGLHLETPETAQD</sequence>
<feature type="compositionally biased region" description="Polar residues" evidence="1">
    <location>
        <begin position="355"/>
        <end position="366"/>
    </location>
</feature>
<organism evidence="2 3">
    <name type="scientific">Besnoitia besnoiti</name>
    <name type="common">Apicomplexan protozoan</name>
    <dbReference type="NCBI Taxonomy" id="94643"/>
    <lineage>
        <taxon>Eukaryota</taxon>
        <taxon>Sar</taxon>
        <taxon>Alveolata</taxon>
        <taxon>Apicomplexa</taxon>
        <taxon>Conoidasida</taxon>
        <taxon>Coccidia</taxon>
        <taxon>Eucoccidiorida</taxon>
        <taxon>Eimeriorina</taxon>
        <taxon>Sarcocystidae</taxon>
        <taxon>Besnoitia</taxon>
    </lineage>
</organism>
<dbReference type="RefSeq" id="XP_029218998.1">
    <property type="nucleotide sequence ID" value="XM_029364290.1"/>
</dbReference>
<gene>
    <name evidence="2" type="ORF">BESB_058760</name>
</gene>
<evidence type="ECO:0000313" key="3">
    <source>
        <dbReference type="Proteomes" id="UP000224006"/>
    </source>
</evidence>
<name>A0A2A9MAQ7_BESBE</name>
<feature type="compositionally biased region" description="Polar residues" evidence="1">
    <location>
        <begin position="32"/>
        <end position="42"/>
    </location>
</feature>
<keyword evidence="3" id="KW-1185">Reference proteome</keyword>
<feature type="compositionally biased region" description="Polar residues" evidence="1">
    <location>
        <begin position="194"/>
        <end position="204"/>
    </location>
</feature>
<feature type="region of interest" description="Disordered" evidence="1">
    <location>
        <begin position="28"/>
        <end position="59"/>
    </location>
</feature>
<dbReference type="VEuPathDB" id="ToxoDB:BESB_058760"/>
<comment type="caution">
    <text evidence="2">The sequence shown here is derived from an EMBL/GenBank/DDBJ whole genome shotgun (WGS) entry which is preliminary data.</text>
</comment>
<feature type="compositionally biased region" description="Polar residues" evidence="1">
    <location>
        <begin position="696"/>
        <end position="708"/>
    </location>
</feature>
<evidence type="ECO:0000256" key="1">
    <source>
        <dbReference type="SAM" id="MobiDB-lite"/>
    </source>
</evidence>
<feature type="compositionally biased region" description="Basic and acidic residues" evidence="1">
    <location>
        <begin position="326"/>
        <end position="354"/>
    </location>
</feature>
<feature type="region of interest" description="Disordered" evidence="1">
    <location>
        <begin position="543"/>
        <end position="562"/>
    </location>
</feature>
<feature type="compositionally biased region" description="Basic and acidic residues" evidence="1">
    <location>
        <begin position="47"/>
        <end position="59"/>
    </location>
</feature>
<feature type="compositionally biased region" description="Low complexity" evidence="1">
    <location>
        <begin position="479"/>
        <end position="489"/>
    </location>
</feature>
<evidence type="ECO:0000313" key="2">
    <source>
        <dbReference type="EMBL" id="PFH34989.1"/>
    </source>
</evidence>
<dbReference type="EMBL" id="NWUJ01000005">
    <property type="protein sequence ID" value="PFH34989.1"/>
    <property type="molecule type" value="Genomic_DNA"/>
</dbReference>
<reference evidence="2 3" key="1">
    <citation type="submission" date="2017-09" db="EMBL/GenBank/DDBJ databases">
        <title>Genome sequencing of Besnoitia besnoiti strain Bb-Ger1.</title>
        <authorList>
            <person name="Schares G."/>
            <person name="Venepally P."/>
            <person name="Lorenzi H.A."/>
        </authorList>
    </citation>
    <scope>NUCLEOTIDE SEQUENCE [LARGE SCALE GENOMIC DNA]</scope>
    <source>
        <strain evidence="2 3">Bb-Ger1</strain>
    </source>
</reference>
<feature type="region of interest" description="Disordered" evidence="1">
    <location>
        <begin position="654"/>
        <end position="740"/>
    </location>
</feature>
<feature type="region of interest" description="Disordered" evidence="1">
    <location>
        <begin position="316"/>
        <end position="398"/>
    </location>
</feature>
<feature type="region of interest" description="Disordered" evidence="1">
    <location>
        <begin position="439"/>
        <end position="489"/>
    </location>
</feature>
<dbReference type="OrthoDB" id="331143at2759"/>
<dbReference type="KEGG" id="bbes:BESB_058760"/>
<feature type="compositionally biased region" description="Low complexity" evidence="1">
    <location>
        <begin position="709"/>
        <end position="728"/>
    </location>
</feature>